<dbReference type="OrthoDB" id="5951731at2759"/>
<keyword evidence="1" id="KW-1133">Transmembrane helix</keyword>
<dbReference type="PANTHER" id="PTHR11905">
    <property type="entry name" value="ADAM A DISINTEGRIN AND METALLOPROTEASE DOMAIN"/>
    <property type="match status" value="1"/>
</dbReference>
<sequence length="347" mass="35543">MDVYLPSTTVCRSAKGECDAVETCTGTSGLCPADVFKSSTTTCTGTCNGHPCDGVDLCDGNGKCVDVYLPSSTVCRPAASQCDVAETCSGTSGLCPADAFKSSTTPCTGTCNGNPCDGIDLCDGNGKCVDVYLPSTTVCRPAANECDVAETCSGTSGTCPKDQFQSTKKTCTGTCNDNPCDGVDHCDGFGNCVDEYLPADTVCGTTGNACIIPGTCTGDMGFCSPDTYADPSTKCTGTSQGNVCDGQDLCDGFGVCVDRYLKSVVCKKAVGYSRPTYCNGKQATCPVSSFLSLREAAESDVAPEELLVVSSSSPMLLLGLVCAVAIGVALVTTRTTRLDNGDSYVAM</sequence>
<dbReference type="EMBL" id="JNBR01000007">
    <property type="protein sequence ID" value="OQS01456.1"/>
    <property type="molecule type" value="Genomic_DNA"/>
</dbReference>
<evidence type="ECO:0000313" key="4">
    <source>
        <dbReference type="Proteomes" id="UP000243579"/>
    </source>
</evidence>
<evidence type="ECO:0000259" key="2">
    <source>
        <dbReference type="SMART" id="SM00050"/>
    </source>
</evidence>
<dbReference type="SUPFAM" id="SSF57552">
    <property type="entry name" value="Blood coagulation inhibitor (disintegrin)"/>
    <property type="match status" value="3"/>
</dbReference>
<accession>A0A1V9ZTW1</accession>
<feature type="domain" description="Disintegrin" evidence="2">
    <location>
        <begin position="45"/>
        <end position="101"/>
    </location>
</feature>
<name>A0A1V9ZTW1_ACHHY</name>
<keyword evidence="1" id="KW-0472">Membrane</keyword>
<feature type="domain" description="Disintegrin" evidence="2">
    <location>
        <begin position="109"/>
        <end position="165"/>
    </location>
</feature>
<dbReference type="Proteomes" id="UP000243579">
    <property type="component" value="Unassembled WGS sequence"/>
</dbReference>
<proteinExistence type="predicted"/>
<dbReference type="SMART" id="SM00050">
    <property type="entry name" value="DISIN"/>
    <property type="match status" value="2"/>
</dbReference>
<keyword evidence="4" id="KW-1185">Reference proteome</keyword>
<dbReference type="InterPro" id="IPR036436">
    <property type="entry name" value="Disintegrin_dom_sf"/>
</dbReference>
<evidence type="ECO:0000313" key="3">
    <source>
        <dbReference type="EMBL" id="OQS01456.1"/>
    </source>
</evidence>
<feature type="transmembrane region" description="Helical" evidence="1">
    <location>
        <begin position="315"/>
        <end position="333"/>
    </location>
</feature>
<reference evidence="3 4" key="1">
    <citation type="journal article" date="2014" name="Genome Biol. Evol.">
        <title>The secreted proteins of Achlya hypogyna and Thraustotheca clavata identify the ancestral oomycete secretome and reveal gene acquisitions by horizontal gene transfer.</title>
        <authorList>
            <person name="Misner I."/>
            <person name="Blouin N."/>
            <person name="Leonard G."/>
            <person name="Richards T.A."/>
            <person name="Lane C.E."/>
        </authorList>
    </citation>
    <scope>NUCLEOTIDE SEQUENCE [LARGE SCALE GENOMIC DNA]</scope>
    <source>
        <strain evidence="3 4">ATCC 48635</strain>
    </source>
</reference>
<dbReference type="PANTHER" id="PTHR11905:SF159">
    <property type="entry name" value="ADAM METALLOPROTEASE"/>
    <property type="match status" value="1"/>
</dbReference>
<protein>
    <recommendedName>
        <fullName evidence="2">Disintegrin domain-containing protein</fullName>
    </recommendedName>
</protein>
<dbReference type="Gene3D" id="4.10.70.10">
    <property type="entry name" value="Disintegrin domain"/>
    <property type="match status" value="3"/>
</dbReference>
<keyword evidence="1" id="KW-0812">Transmembrane</keyword>
<gene>
    <name evidence="3" type="ORF">ACHHYP_00729</name>
</gene>
<comment type="caution">
    <text evidence="3">The sequence shown here is derived from an EMBL/GenBank/DDBJ whole genome shotgun (WGS) entry which is preliminary data.</text>
</comment>
<organism evidence="3 4">
    <name type="scientific">Achlya hypogyna</name>
    <name type="common">Oomycete</name>
    <name type="synonym">Protoachlya hypogyna</name>
    <dbReference type="NCBI Taxonomy" id="1202772"/>
    <lineage>
        <taxon>Eukaryota</taxon>
        <taxon>Sar</taxon>
        <taxon>Stramenopiles</taxon>
        <taxon>Oomycota</taxon>
        <taxon>Saprolegniomycetes</taxon>
        <taxon>Saprolegniales</taxon>
        <taxon>Achlyaceae</taxon>
        <taxon>Achlya</taxon>
    </lineage>
</organism>
<dbReference type="AlphaFoldDB" id="A0A1V9ZTW1"/>
<evidence type="ECO:0000256" key="1">
    <source>
        <dbReference type="SAM" id="Phobius"/>
    </source>
</evidence>
<dbReference type="InterPro" id="IPR001762">
    <property type="entry name" value="Disintegrin_dom"/>
</dbReference>